<dbReference type="Proteomes" id="UP000322658">
    <property type="component" value="Unassembled WGS sequence"/>
</dbReference>
<comment type="similarity">
    <text evidence="1 4">Belongs to the D-isomer specific 2-hydroxyacid dehydrogenase family.</text>
</comment>
<dbReference type="EC" id="1.1.1.272" evidence="7"/>
<dbReference type="Pfam" id="PF00389">
    <property type="entry name" value="2-Hacid_dh"/>
    <property type="match status" value="1"/>
</dbReference>
<dbReference type="Proteomes" id="UP000323567">
    <property type="component" value="Unassembled WGS sequence"/>
</dbReference>
<dbReference type="InterPro" id="IPR050418">
    <property type="entry name" value="D-iso_2-hydroxyacid_DH_PdxB"/>
</dbReference>
<sequence length="314" mass="34331">MQPNIVFLDEYSLGDADLGSIRALGNYTGYRTTVREEVADRCREADVVITNKVVFRRETLRQLPRLRLICVAATGMNHIDLEAAAELGIAVKNAVGYSTHAVTETTIGAAIGLLRQTVYYDRYVKTAYAGSPLQYHFGRTTHQLYGSKWGIVGLGNIGRSVARVAEALGCRIAYTSTSGVVREEPYPEKPLDELLRWADVVSVHAPLNDRTRNLIGARELALMKPSAILINVARGGIVDEAALAAALDAGRLAGAGLDVFTHEPLEAGNPLLSVREPDRLLLSPHNAWSPVEAIEILVECIARNIRDFYTPQNQ</sequence>
<evidence type="ECO:0000313" key="10">
    <source>
        <dbReference type="Proteomes" id="UP000323567"/>
    </source>
</evidence>
<dbReference type="PROSITE" id="PS00671">
    <property type="entry name" value="D_2_HYDROXYACID_DH_3"/>
    <property type="match status" value="1"/>
</dbReference>
<dbReference type="GO" id="GO:0050578">
    <property type="term" value="F:(2R)-2-hydroxyacid dehydrogenase (NADP+) activity"/>
    <property type="evidence" value="ECO:0007669"/>
    <property type="project" value="UniProtKB-EC"/>
</dbReference>
<reference evidence="9 10" key="1">
    <citation type="journal article" date="2019" name="Nat. Med.">
        <title>A library of human gut bacterial isolates paired with longitudinal multiomics data enables mechanistic microbiome research.</title>
        <authorList>
            <person name="Poyet M."/>
            <person name="Groussin M."/>
            <person name="Gibbons S.M."/>
            <person name="Avila-Pacheco J."/>
            <person name="Jiang X."/>
            <person name="Kearney S.M."/>
            <person name="Perrotta A.R."/>
            <person name="Berdy B."/>
            <person name="Zhao S."/>
            <person name="Lieberman T.D."/>
            <person name="Swanson P.K."/>
            <person name="Smith M."/>
            <person name="Roesemann S."/>
            <person name="Alexander J.E."/>
            <person name="Rich S.A."/>
            <person name="Livny J."/>
            <person name="Vlamakis H."/>
            <person name="Clish C."/>
            <person name="Bullock K."/>
            <person name="Deik A."/>
            <person name="Scott J."/>
            <person name="Pierce K.A."/>
            <person name="Xavier R.J."/>
            <person name="Alm E.J."/>
        </authorList>
    </citation>
    <scope>NUCLEOTIDE SEQUENCE [LARGE SCALE GENOMIC DNA]</scope>
    <source>
        <strain evidence="8 9">BIOML-A1</strain>
        <strain evidence="7 10">BIOML-A2</strain>
    </source>
</reference>
<dbReference type="RefSeq" id="WP_015545999.1">
    <property type="nucleotide sequence ID" value="NZ_AP031448.1"/>
</dbReference>
<evidence type="ECO:0000256" key="4">
    <source>
        <dbReference type="RuleBase" id="RU003719"/>
    </source>
</evidence>
<comment type="caution">
    <text evidence="7">The sequence shown here is derived from an EMBL/GenBank/DDBJ whole genome shotgun (WGS) entry which is preliminary data.</text>
</comment>
<proteinExistence type="inferred from homology"/>
<organism evidence="7 10">
    <name type="scientific">Alistipes shahii</name>
    <dbReference type="NCBI Taxonomy" id="328814"/>
    <lineage>
        <taxon>Bacteria</taxon>
        <taxon>Pseudomonadati</taxon>
        <taxon>Bacteroidota</taxon>
        <taxon>Bacteroidia</taxon>
        <taxon>Bacteroidales</taxon>
        <taxon>Rikenellaceae</taxon>
        <taxon>Alistipes</taxon>
    </lineage>
</organism>
<dbReference type="PANTHER" id="PTHR43761">
    <property type="entry name" value="D-ISOMER SPECIFIC 2-HYDROXYACID DEHYDROGENASE FAMILY PROTEIN (AFU_ORTHOLOGUE AFUA_1G13630)"/>
    <property type="match status" value="1"/>
</dbReference>
<evidence type="ECO:0000256" key="1">
    <source>
        <dbReference type="ARBA" id="ARBA00005854"/>
    </source>
</evidence>
<dbReference type="EMBL" id="VVXK01000023">
    <property type="protein sequence ID" value="KAA2366780.1"/>
    <property type="molecule type" value="Genomic_DNA"/>
</dbReference>
<dbReference type="InterPro" id="IPR036291">
    <property type="entry name" value="NAD(P)-bd_dom_sf"/>
</dbReference>
<keyword evidence="2 4" id="KW-0560">Oxidoreductase</keyword>
<dbReference type="InterPro" id="IPR006139">
    <property type="entry name" value="D-isomer_2_OHA_DH_cat_dom"/>
</dbReference>
<accession>A0A5B3G004</accession>
<dbReference type="Pfam" id="PF02826">
    <property type="entry name" value="2-Hacid_dh_C"/>
    <property type="match status" value="1"/>
</dbReference>
<feature type="domain" description="D-isomer specific 2-hydroxyacid dehydrogenase catalytic" evidence="5">
    <location>
        <begin position="26"/>
        <end position="309"/>
    </location>
</feature>
<dbReference type="Gene3D" id="3.40.50.720">
    <property type="entry name" value="NAD(P)-binding Rossmann-like Domain"/>
    <property type="match status" value="2"/>
</dbReference>
<evidence type="ECO:0000259" key="6">
    <source>
        <dbReference type="Pfam" id="PF02826"/>
    </source>
</evidence>
<dbReference type="InterPro" id="IPR029753">
    <property type="entry name" value="D-isomer_DH_CS"/>
</dbReference>
<evidence type="ECO:0000256" key="2">
    <source>
        <dbReference type="ARBA" id="ARBA00023002"/>
    </source>
</evidence>
<evidence type="ECO:0000256" key="3">
    <source>
        <dbReference type="ARBA" id="ARBA00023027"/>
    </source>
</evidence>
<dbReference type="GeneID" id="92758424"/>
<feature type="domain" description="D-isomer specific 2-hydroxyacid dehydrogenase NAD-binding" evidence="6">
    <location>
        <begin position="108"/>
        <end position="287"/>
    </location>
</feature>
<evidence type="ECO:0000259" key="5">
    <source>
        <dbReference type="Pfam" id="PF00389"/>
    </source>
</evidence>
<dbReference type="PANTHER" id="PTHR43761:SF1">
    <property type="entry name" value="D-ISOMER SPECIFIC 2-HYDROXYACID DEHYDROGENASE CATALYTIC DOMAIN-CONTAINING PROTEIN-RELATED"/>
    <property type="match status" value="1"/>
</dbReference>
<evidence type="ECO:0000313" key="9">
    <source>
        <dbReference type="Proteomes" id="UP000322658"/>
    </source>
</evidence>
<dbReference type="InterPro" id="IPR006140">
    <property type="entry name" value="D-isomer_DH_NAD-bd"/>
</dbReference>
<dbReference type="SUPFAM" id="SSF52283">
    <property type="entry name" value="Formate/glycerate dehydrogenase catalytic domain-like"/>
    <property type="match status" value="1"/>
</dbReference>
<dbReference type="EMBL" id="VVXJ01000025">
    <property type="protein sequence ID" value="KAA2374441.1"/>
    <property type="molecule type" value="Genomic_DNA"/>
</dbReference>
<dbReference type="AlphaFoldDB" id="A0A5B3G004"/>
<evidence type="ECO:0000313" key="8">
    <source>
        <dbReference type="EMBL" id="KAA2374441.1"/>
    </source>
</evidence>
<gene>
    <name evidence="8" type="ORF">F2Y07_11140</name>
    <name evidence="7" type="ORF">F2Y13_12910</name>
</gene>
<keyword evidence="3" id="KW-0520">NAD</keyword>
<name>A0A5B3G004_9BACT</name>
<dbReference type="PROSITE" id="PS00670">
    <property type="entry name" value="D_2_HYDROXYACID_DH_2"/>
    <property type="match status" value="1"/>
</dbReference>
<evidence type="ECO:0000313" key="7">
    <source>
        <dbReference type="EMBL" id="KAA2366780.1"/>
    </source>
</evidence>
<dbReference type="GO" id="GO:0051287">
    <property type="term" value="F:NAD binding"/>
    <property type="evidence" value="ECO:0007669"/>
    <property type="project" value="InterPro"/>
</dbReference>
<dbReference type="SUPFAM" id="SSF51735">
    <property type="entry name" value="NAD(P)-binding Rossmann-fold domains"/>
    <property type="match status" value="1"/>
</dbReference>
<protein>
    <submittedName>
        <fullName evidence="7">Hydroxyacid dehydrogenase</fullName>
        <ecNumber evidence="7">1.1.1.272</ecNumber>
    </submittedName>
</protein>